<dbReference type="PANTHER" id="PTHR48041">
    <property type="entry name" value="ABC TRANSPORTER G FAMILY MEMBER 28"/>
    <property type="match status" value="1"/>
</dbReference>
<dbReference type="GO" id="GO:0016887">
    <property type="term" value="F:ATP hydrolysis activity"/>
    <property type="evidence" value="ECO:0007669"/>
    <property type="project" value="InterPro"/>
</dbReference>
<dbReference type="Pfam" id="PF19055">
    <property type="entry name" value="ABC2_membrane_7"/>
    <property type="match status" value="1"/>
</dbReference>
<evidence type="ECO:0000256" key="4">
    <source>
        <dbReference type="ARBA" id="ARBA00022474"/>
    </source>
</evidence>
<dbReference type="InterPro" id="IPR043926">
    <property type="entry name" value="ABCG_dom"/>
</dbReference>
<dbReference type="Pfam" id="PF00005">
    <property type="entry name" value="ABC_tran"/>
    <property type="match status" value="1"/>
</dbReference>
<evidence type="ECO:0000313" key="13">
    <source>
        <dbReference type="EMBL" id="KAF2898580.1"/>
    </source>
</evidence>
<dbReference type="EMBL" id="VTPC01003408">
    <property type="protein sequence ID" value="KAF2898580.1"/>
    <property type="molecule type" value="Genomic_DNA"/>
</dbReference>
<dbReference type="GO" id="GO:0140359">
    <property type="term" value="F:ABC-type transporter activity"/>
    <property type="evidence" value="ECO:0007669"/>
    <property type="project" value="InterPro"/>
</dbReference>
<comment type="caution">
    <text evidence="13">The sequence shown here is derived from an EMBL/GenBank/DDBJ whole genome shotgun (WGS) entry which is preliminary data.</text>
</comment>
<name>A0A8K0D361_IGNLU</name>
<keyword evidence="4" id="KW-0608">Pigment</keyword>
<organism evidence="13 14">
    <name type="scientific">Ignelater luminosus</name>
    <name type="common">Cucubano</name>
    <name type="synonym">Pyrophorus luminosus</name>
    <dbReference type="NCBI Taxonomy" id="2038154"/>
    <lineage>
        <taxon>Eukaryota</taxon>
        <taxon>Metazoa</taxon>
        <taxon>Ecdysozoa</taxon>
        <taxon>Arthropoda</taxon>
        <taxon>Hexapoda</taxon>
        <taxon>Insecta</taxon>
        <taxon>Pterygota</taxon>
        <taxon>Neoptera</taxon>
        <taxon>Endopterygota</taxon>
        <taxon>Coleoptera</taxon>
        <taxon>Polyphaga</taxon>
        <taxon>Elateriformia</taxon>
        <taxon>Elateroidea</taxon>
        <taxon>Elateridae</taxon>
        <taxon>Agrypninae</taxon>
        <taxon>Pyrophorini</taxon>
        <taxon>Ignelater</taxon>
    </lineage>
</organism>
<evidence type="ECO:0000256" key="8">
    <source>
        <dbReference type="ARBA" id="ARBA00022989"/>
    </source>
</evidence>
<feature type="transmembrane region" description="Helical" evidence="11">
    <location>
        <begin position="495"/>
        <end position="519"/>
    </location>
</feature>
<dbReference type="InterPro" id="IPR005284">
    <property type="entry name" value="Pigment_permease/Abcg"/>
</dbReference>
<evidence type="ECO:0000256" key="11">
    <source>
        <dbReference type="SAM" id="Phobius"/>
    </source>
</evidence>
<evidence type="ECO:0000256" key="7">
    <source>
        <dbReference type="ARBA" id="ARBA00022840"/>
    </source>
</evidence>
<dbReference type="CDD" id="cd03213">
    <property type="entry name" value="ABCG_EPDR"/>
    <property type="match status" value="1"/>
</dbReference>
<protein>
    <recommendedName>
        <fullName evidence="10">Protein white</fullName>
    </recommendedName>
</protein>
<evidence type="ECO:0000256" key="5">
    <source>
        <dbReference type="ARBA" id="ARBA00022692"/>
    </source>
</evidence>
<dbReference type="OrthoDB" id="66620at2759"/>
<feature type="transmembrane region" description="Helical" evidence="11">
    <location>
        <begin position="418"/>
        <end position="443"/>
    </location>
</feature>
<sequence length="642" mass="72245">MHNFVQNWDNKRENDKKILSIPEKITFTWSNINVTAIEKANWKKKITRNVLWQADSLDSRGKRILTNVNGVARPGELLAILGASGSGKTTLLNVLTSRQSSKLIVSGLRCANGVPADLNCLTSQMAYVQQEDLFIGTLNVQEHLIFQALVRMDKDIPYYQRMKRVKEVLMELGLDDCKDTIIGIKGRIKGISGGEMKRLSFAAEVLTNPSLMFCDEPTSGLDSFMALNVVQVLKRLAQSGKTIVCTIHQPSSGLYTIFDKLLLMAEGKVAFLGTPSEANAFFTLIEYPCPSNYNPADFFIQVLAVVPGREKSCKQTINEICDKFKNSPYETKIIQETASIRKLSYSFNCCCQSGSLSRNPYKASWSAQFRAVLWRSWISIIKDPFLIKVRLLQTVVLALIIGSIFYGQKLDGTGTMNINGALFTFLTNMTFQNAFTAVMVFCLELPTFLREHKNGMYRADVYFLCKTLAELPIFIFIPIIFVSICYYLVGLNPEPARFLIAVGIVILIANVATSYGYLISCISGNINVALSIAPPLIIPFLLFGGFFLNVKSIPVYFKWISYISWFQYGNEALMINQWKGVKNINCSGYENSTCSKNGHIVLQTFNFSEDNFYMDITALILLIFSLRLLAYFCLLLKTYKYD</sequence>
<keyword evidence="6" id="KW-0547">Nucleotide-binding</keyword>
<dbReference type="InterPro" id="IPR017871">
    <property type="entry name" value="ABC_transporter-like_CS"/>
</dbReference>
<keyword evidence="9 11" id="KW-0472">Membrane</keyword>
<dbReference type="PROSITE" id="PS50893">
    <property type="entry name" value="ABC_TRANSPORTER_2"/>
    <property type="match status" value="1"/>
</dbReference>
<keyword evidence="3" id="KW-0813">Transport</keyword>
<evidence type="ECO:0000256" key="1">
    <source>
        <dbReference type="ARBA" id="ARBA00004141"/>
    </source>
</evidence>
<dbReference type="SUPFAM" id="SSF52540">
    <property type="entry name" value="P-loop containing nucleoside triphosphate hydrolases"/>
    <property type="match status" value="1"/>
</dbReference>
<dbReference type="AlphaFoldDB" id="A0A8K0D361"/>
<dbReference type="Proteomes" id="UP000801492">
    <property type="component" value="Unassembled WGS sequence"/>
</dbReference>
<dbReference type="InterPro" id="IPR003439">
    <property type="entry name" value="ABC_transporter-like_ATP-bd"/>
</dbReference>
<gene>
    <name evidence="13" type="ORF">ILUMI_07594</name>
</gene>
<keyword evidence="5 11" id="KW-0812">Transmembrane</keyword>
<evidence type="ECO:0000259" key="12">
    <source>
        <dbReference type="PROSITE" id="PS50893"/>
    </source>
</evidence>
<evidence type="ECO:0000256" key="2">
    <source>
        <dbReference type="ARBA" id="ARBA00005814"/>
    </source>
</evidence>
<dbReference type="InterPro" id="IPR027417">
    <property type="entry name" value="P-loop_NTPase"/>
</dbReference>
<dbReference type="GO" id="GO:0031409">
    <property type="term" value="F:pigment binding"/>
    <property type="evidence" value="ECO:0007669"/>
    <property type="project" value="UniProtKB-KW"/>
</dbReference>
<evidence type="ECO:0000256" key="6">
    <source>
        <dbReference type="ARBA" id="ARBA00022741"/>
    </source>
</evidence>
<feature type="transmembrane region" description="Helical" evidence="11">
    <location>
        <begin position="463"/>
        <end position="489"/>
    </location>
</feature>
<dbReference type="GO" id="GO:0005886">
    <property type="term" value="C:plasma membrane"/>
    <property type="evidence" value="ECO:0007669"/>
    <property type="project" value="TreeGrafter"/>
</dbReference>
<dbReference type="Pfam" id="PF01061">
    <property type="entry name" value="ABC2_membrane"/>
    <property type="match status" value="1"/>
</dbReference>
<accession>A0A8K0D361</accession>
<keyword evidence="14" id="KW-1185">Reference proteome</keyword>
<keyword evidence="8 11" id="KW-1133">Transmembrane helix</keyword>
<reference evidence="13" key="1">
    <citation type="submission" date="2019-08" db="EMBL/GenBank/DDBJ databases">
        <title>The genome of the North American firefly Photinus pyralis.</title>
        <authorList>
            <consortium name="Photinus pyralis genome working group"/>
            <person name="Fallon T.R."/>
            <person name="Sander Lower S.E."/>
            <person name="Weng J.-K."/>
        </authorList>
    </citation>
    <scope>NUCLEOTIDE SEQUENCE</scope>
    <source>
        <strain evidence="13">TRF0915ILg1</strain>
        <tissue evidence="13">Whole body</tissue>
    </source>
</reference>
<dbReference type="Gene3D" id="3.40.50.300">
    <property type="entry name" value="P-loop containing nucleotide triphosphate hydrolases"/>
    <property type="match status" value="1"/>
</dbReference>
<feature type="domain" description="ABC transporter" evidence="12">
    <location>
        <begin position="46"/>
        <end position="291"/>
    </location>
</feature>
<dbReference type="NCBIfam" id="TIGR00955">
    <property type="entry name" value="3a01204"/>
    <property type="match status" value="1"/>
</dbReference>
<feature type="transmembrane region" description="Helical" evidence="11">
    <location>
        <begin position="526"/>
        <end position="548"/>
    </location>
</feature>
<dbReference type="GO" id="GO:0005524">
    <property type="term" value="F:ATP binding"/>
    <property type="evidence" value="ECO:0007669"/>
    <property type="project" value="UniProtKB-KW"/>
</dbReference>
<dbReference type="InterPro" id="IPR050352">
    <property type="entry name" value="ABCG_transporters"/>
</dbReference>
<comment type="similarity">
    <text evidence="2">Belongs to the ABC transporter superfamily. ABCG family. Eye pigment precursor importer (TC 3.A.1.204) subfamily.</text>
</comment>
<dbReference type="SMART" id="SM00382">
    <property type="entry name" value="AAA"/>
    <property type="match status" value="1"/>
</dbReference>
<comment type="subcellular location">
    <subcellularLocation>
        <location evidence="1">Membrane</location>
        <topology evidence="1">Multi-pass membrane protein</topology>
    </subcellularLocation>
</comment>
<proteinExistence type="inferred from homology"/>
<evidence type="ECO:0000256" key="9">
    <source>
        <dbReference type="ARBA" id="ARBA00023136"/>
    </source>
</evidence>
<keyword evidence="7" id="KW-0067">ATP-binding</keyword>
<evidence type="ECO:0000256" key="10">
    <source>
        <dbReference type="ARBA" id="ARBA00039188"/>
    </source>
</evidence>
<evidence type="ECO:0000313" key="14">
    <source>
        <dbReference type="Proteomes" id="UP000801492"/>
    </source>
</evidence>
<dbReference type="PANTHER" id="PTHR48041:SF129">
    <property type="entry name" value="PROTEIN WHITE"/>
    <property type="match status" value="1"/>
</dbReference>
<evidence type="ECO:0000256" key="3">
    <source>
        <dbReference type="ARBA" id="ARBA00022448"/>
    </source>
</evidence>
<dbReference type="PROSITE" id="PS00211">
    <property type="entry name" value="ABC_TRANSPORTER_1"/>
    <property type="match status" value="1"/>
</dbReference>
<dbReference type="InterPro" id="IPR003593">
    <property type="entry name" value="AAA+_ATPase"/>
</dbReference>
<dbReference type="InterPro" id="IPR013525">
    <property type="entry name" value="ABC2_TM"/>
</dbReference>
<feature type="transmembrane region" description="Helical" evidence="11">
    <location>
        <begin position="612"/>
        <end position="636"/>
    </location>
</feature>
<feature type="transmembrane region" description="Helical" evidence="11">
    <location>
        <begin position="385"/>
        <end position="406"/>
    </location>
</feature>
<dbReference type="GO" id="GO:0030659">
    <property type="term" value="C:cytoplasmic vesicle membrane"/>
    <property type="evidence" value="ECO:0007669"/>
    <property type="project" value="TreeGrafter"/>
</dbReference>